<sequence length="170" mass="18990">MPFSTYDASIGVLAKGLETLQLLLVKAEEHAKSKEINPDDYVHIKLYEDMKSFDFQIWAAVDTATKCAARLLGTEPSELKLQTTFSDLQKQVADGLAYLRKVDPDSVEVTEETTITMGIGGGKSRTLLVKDYVTGYTIPNFFFHLQTAYALLRHNGVPLGKRVYLSFFMA</sequence>
<dbReference type="PANTHER" id="PTHR36922">
    <property type="entry name" value="BLL2446 PROTEIN"/>
    <property type="match status" value="1"/>
</dbReference>
<gene>
    <name evidence="1" type="ORF">ACJ72_02303</name>
</gene>
<reference evidence="1 2" key="1">
    <citation type="submission" date="2015-07" db="EMBL/GenBank/DDBJ databases">
        <title>Emmonsia species relationships and genome sequence.</title>
        <authorList>
            <person name="Cuomo C.A."/>
            <person name="Schwartz I.S."/>
            <person name="Kenyon C."/>
            <person name="de Hoog G.S."/>
            <person name="Govender N.P."/>
            <person name="Botha A."/>
            <person name="Moreno L."/>
            <person name="de Vries M."/>
            <person name="Munoz J.F."/>
            <person name="Stielow J.B."/>
        </authorList>
    </citation>
    <scope>NUCLEOTIDE SEQUENCE [LARGE SCALE GENOMIC DNA]</scope>
    <source>
        <strain evidence="1 2">CBS 136260</strain>
    </source>
</reference>
<dbReference type="Gene3D" id="1.20.120.450">
    <property type="entry name" value="dinb family like domain"/>
    <property type="match status" value="1"/>
</dbReference>
<dbReference type="PANTHER" id="PTHR36922:SF1">
    <property type="entry name" value="DUF1993 DOMAIN-CONTAINING PROTEIN"/>
    <property type="match status" value="1"/>
</dbReference>
<comment type="caution">
    <text evidence="1">The sequence shown here is derived from an EMBL/GenBank/DDBJ whole genome shotgun (WGS) entry which is preliminary data.</text>
</comment>
<dbReference type="InterPro" id="IPR034660">
    <property type="entry name" value="DinB/YfiT-like"/>
</dbReference>
<proteinExistence type="predicted"/>
<dbReference type="InterPro" id="IPR018531">
    <property type="entry name" value="DUF1993"/>
</dbReference>
<dbReference type="SUPFAM" id="SSF109854">
    <property type="entry name" value="DinB/YfiT-like putative metalloenzymes"/>
    <property type="match status" value="1"/>
</dbReference>
<keyword evidence="2" id="KW-1185">Reference proteome</keyword>
<dbReference type="OrthoDB" id="3724345at2759"/>
<dbReference type="EMBL" id="LGUA01000187">
    <property type="protein sequence ID" value="OAX83343.1"/>
    <property type="molecule type" value="Genomic_DNA"/>
</dbReference>
<accession>A0A1B7P2U9</accession>
<dbReference type="STRING" id="1658172.A0A1B7P2U9"/>
<dbReference type="AlphaFoldDB" id="A0A1B7P2U9"/>
<evidence type="ECO:0000313" key="2">
    <source>
        <dbReference type="Proteomes" id="UP000091918"/>
    </source>
</evidence>
<evidence type="ECO:0008006" key="3">
    <source>
        <dbReference type="Google" id="ProtNLM"/>
    </source>
</evidence>
<name>A0A1B7P2U9_9EURO</name>
<dbReference type="Pfam" id="PF09351">
    <property type="entry name" value="DUF1993"/>
    <property type="match status" value="1"/>
</dbReference>
<dbReference type="Proteomes" id="UP000091918">
    <property type="component" value="Unassembled WGS sequence"/>
</dbReference>
<organism evidence="1 2">
    <name type="scientific">Emergomyces africanus</name>
    <dbReference type="NCBI Taxonomy" id="1955775"/>
    <lineage>
        <taxon>Eukaryota</taxon>
        <taxon>Fungi</taxon>
        <taxon>Dikarya</taxon>
        <taxon>Ascomycota</taxon>
        <taxon>Pezizomycotina</taxon>
        <taxon>Eurotiomycetes</taxon>
        <taxon>Eurotiomycetidae</taxon>
        <taxon>Onygenales</taxon>
        <taxon>Ajellomycetaceae</taxon>
        <taxon>Emergomyces</taxon>
    </lineage>
</organism>
<evidence type="ECO:0000313" key="1">
    <source>
        <dbReference type="EMBL" id="OAX83343.1"/>
    </source>
</evidence>
<protein>
    <recommendedName>
        <fullName evidence="3">DUF1993 domain-containing protein</fullName>
    </recommendedName>
</protein>